<feature type="domain" description="Helix-hairpin-helix DNA-binding motif class 1" evidence="1">
    <location>
        <begin position="84"/>
        <end position="103"/>
    </location>
</feature>
<protein>
    <submittedName>
        <fullName evidence="2">Competence protein ComEA</fullName>
    </submittedName>
</protein>
<dbReference type="PANTHER" id="PTHR21180:SF32">
    <property type="entry name" value="ENDONUCLEASE_EXONUCLEASE_PHOSPHATASE FAMILY DOMAIN-CONTAINING PROTEIN 1"/>
    <property type="match status" value="1"/>
</dbReference>
<dbReference type="InterPro" id="IPR051675">
    <property type="entry name" value="Endo/Exo/Phosphatase_dom_1"/>
</dbReference>
<feature type="domain" description="Helix-hairpin-helix DNA-binding motif class 1" evidence="1">
    <location>
        <begin position="162"/>
        <end position="181"/>
    </location>
</feature>
<dbReference type="NCBIfam" id="TIGR00426">
    <property type="entry name" value="competence protein ComEA helix-hairpin-helix repeat region"/>
    <property type="match status" value="2"/>
</dbReference>
<dbReference type="SUPFAM" id="SSF47781">
    <property type="entry name" value="RuvA domain 2-like"/>
    <property type="match status" value="2"/>
</dbReference>
<dbReference type="RefSeq" id="WP_012057939.1">
    <property type="nucleotide sequence ID" value="NZ_CP007389.1"/>
</dbReference>
<dbReference type="EMBL" id="CP007389">
    <property type="protein sequence ID" value="APT74614.1"/>
    <property type="molecule type" value="Genomic_DNA"/>
</dbReference>
<dbReference type="InterPro" id="IPR004509">
    <property type="entry name" value="Competence_ComEA_HhH"/>
</dbReference>
<proteinExistence type="predicted"/>
<feature type="domain" description="Helix-hairpin-helix DNA-binding motif class 1" evidence="1">
    <location>
        <begin position="54"/>
        <end position="73"/>
    </location>
</feature>
<keyword evidence="3" id="KW-1185">Reference proteome</keyword>
<sequence>MVKKNDIKHLVVIFIVFLVLTTAIFQQKEIIQKSGEKTRKYAEQIIDINSATFEQLVSLPGIGPTKAKSIINYREKVGEFLSIDDLLNVSGIGPSTLKKIKPFIKIKTANVITNSPSGSEDVKININNASVEELMKLPGIGKVKAQEIIEFRKKFGNVQSFEDLLKVKGIGKKTLEKIKPFIEL</sequence>
<dbReference type="Gene3D" id="1.10.150.320">
    <property type="entry name" value="Photosystem II 12 kDa extrinsic protein"/>
    <property type="match status" value="2"/>
</dbReference>
<organism evidence="2 3">
    <name type="scientific">Thermosipho melanesiensis</name>
    <dbReference type="NCBI Taxonomy" id="46541"/>
    <lineage>
        <taxon>Bacteria</taxon>
        <taxon>Thermotogati</taxon>
        <taxon>Thermotogota</taxon>
        <taxon>Thermotogae</taxon>
        <taxon>Thermotogales</taxon>
        <taxon>Fervidobacteriaceae</taxon>
        <taxon>Thermosipho</taxon>
    </lineage>
</organism>
<evidence type="ECO:0000313" key="2">
    <source>
        <dbReference type="EMBL" id="APT74614.1"/>
    </source>
</evidence>
<name>A0ABN4UX79_9BACT</name>
<dbReference type="InterPro" id="IPR010994">
    <property type="entry name" value="RuvA_2-like"/>
</dbReference>
<evidence type="ECO:0000313" key="3">
    <source>
        <dbReference type="Proteomes" id="UP000185490"/>
    </source>
</evidence>
<accession>A0ABN4UX79</accession>
<feature type="domain" description="Helix-hairpin-helix DNA-binding motif class 1" evidence="1">
    <location>
        <begin position="132"/>
        <end position="151"/>
    </location>
</feature>
<dbReference type="Proteomes" id="UP000185490">
    <property type="component" value="Chromosome"/>
</dbReference>
<evidence type="ECO:0000259" key="1">
    <source>
        <dbReference type="SMART" id="SM00278"/>
    </source>
</evidence>
<dbReference type="Pfam" id="PF12836">
    <property type="entry name" value="HHH_3"/>
    <property type="match status" value="2"/>
</dbReference>
<gene>
    <name evidence="2" type="ORF">BW47_09175</name>
</gene>
<reference evidence="2 3" key="1">
    <citation type="submission" date="2014-02" db="EMBL/GenBank/DDBJ databases">
        <title>Diversity of Thermotogales isolates from hydrothermal vents.</title>
        <authorList>
            <person name="Haverkamp T.H.A."/>
            <person name="Lossouarn J."/>
            <person name="Geslin C."/>
            <person name="Nesbo C.L."/>
        </authorList>
    </citation>
    <scope>NUCLEOTIDE SEQUENCE [LARGE SCALE GENOMIC DNA]</scope>
    <source>
        <strain evidence="2 3">431</strain>
    </source>
</reference>
<dbReference type="PANTHER" id="PTHR21180">
    <property type="entry name" value="ENDONUCLEASE/EXONUCLEASE/PHOSPHATASE FAMILY DOMAIN-CONTAINING PROTEIN 1"/>
    <property type="match status" value="1"/>
</dbReference>
<dbReference type="SMART" id="SM00278">
    <property type="entry name" value="HhH1"/>
    <property type="match status" value="4"/>
</dbReference>
<dbReference type="InterPro" id="IPR003583">
    <property type="entry name" value="Hlx-hairpin-Hlx_DNA-bd_motif"/>
</dbReference>